<feature type="region of interest" description="Disordered" evidence="1">
    <location>
        <begin position="395"/>
        <end position="414"/>
    </location>
</feature>
<accession>A0ABT6W621</accession>
<keyword evidence="5" id="KW-1185">Reference proteome</keyword>
<dbReference type="InterPro" id="IPR056681">
    <property type="entry name" value="DUF7779"/>
</dbReference>
<sequence length="1029" mass="108074">MARKWWGKDRGETPEPSVTVTDTGNAEAAGRGTAVTGYRGPALEADHASPAQVSVDKTGHASATDGGIANSGYIDELNVYQRLPQEPAAWPHQVGVVPPPARSYLHRAETVRLRAMADGGTMVLTQLLTGMGGVGKTQLAADYALTAWNDESAGGGLDVLVWVTASTRSAIVAGYAQAGVELCRGNPDDPEQAARTFLAWLAPKTTAKPCRWLVVLDDLADSNDLQGLQLPENPHGRTLITTRRRDSAVCGMGRNIEVGLFAEAEALAYLTNSLADHGREESAGELADLAGELGYLPLALAQAAAYLIDTGESVAGYRELLADRTLTLADAAPDSLPDGQALPLAAAWSLSIDRADTLRPAGLARPLLALTALLDPNGIPQDVLTSAPALTHLAANRTPTSEKQPGDPAPVSARDARQALSALHRLSLIDHDRDAPHKTVRVHQLIQRTTRDTLTPDQHDAAARTAADALLAAWPAIERDTTLAQTLRTNTTALATCSGAALWQPNPHTVLFRTGTSLGNAGQVTAARDHFHTLHTDLVRVLGPDHPDTLGTRHNLASWRGEAGDAAGAATAFAELLTDRLRVLGPDHPDTLTTRHNLASWRGEAGDAAGAATATAELLTDRLRVLGPDHPDTLATRHNLAYWRGEAGDAVGAATAFAELLTDRLRVLGPDHPQTLTTRHNLASWRGEAGDAVGAATAFAELLTDRLCVLGPDHPQTLTTRHNLASLRGQAGDAAGAATATAELLTDYLRVLGPDHPHTLTTRNNHAYWRGKAGDAAGAATAFAELLTDYLRVLGPDHPGTLTTRNNLATRRGEAGDAVGAATAFAELLTDRLRVLGPDHSGTLATRSNLASWRGEAGDAVGAATAFAELLTDCLRVLGPDHSGTLATRSNLAYWRGEAGDAVGAATAFAELLTDCLRVLGPDHPDTLATRNNLATMRGEAGDAVGAATAFAELLTDYLRVLGPDHPGTLTTRSNLASWRGKAGDAAGAATATAELLTDRLRVLGPDHPDTLTTRHNLASWRGEAGESA</sequence>
<evidence type="ECO:0000313" key="5">
    <source>
        <dbReference type="Proteomes" id="UP001156398"/>
    </source>
</evidence>
<dbReference type="InterPro" id="IPR002182">
    <property type="entry name" value="NB-ARC"/>
</dbReference>
<comment type="caution">
    <text evidence="4">The sequence shown here is derived from an EMBL/GenBank/DDBJ whole genome shotgun (WGS) entry which is preliminary data.</text>
</comment>
<evidence type="ECO:0000313" key="4">
    <source>
        <dbReference type="EMBL" id="MDI5965402.1"/>
    </source>
</evidence>
<dbReference type="Gene3D" id="1.25.40.10">
    <property type="entry name" value="Tetratricopeptide repeat domain"/>
    <property type="match status" value="3"/>
</dbReference>
<dbReference type="SUPFAM" id="SSF52540">
    <property type="entry name" value="P-loop containing nucleoside triphosphate hydrolases"/>
    <property type="match status" value="1"/>
</dbReference>
<evidence type="ECO:0000256" key="1">
    <source>
        <dbReference type="SAM" id="MobiDB-lite"/>
    </source>
</evidence>
<dbReference type="PANTHER" id="PTHR46082">
    <property type="entry name" value="ATP/GTP-BINDING PROTEIN-RELATED"/>
    <property type="match status" value="1"/>
</dbReference>
<dbReference type="InterPro" id="IPR011990">
    <property type="entry name" value="TPR-like_helical_dom_sf"/>
</dbReference>
<dbReference type="Pfam" id="PF25000">
    <property type="entry name" value="DUF7779"/>
    <property type="match status" value="1"/>
</dbReference>
<dbReference type="InterPro" id="IPR027417">
    <property type="entry name" value="P-loop_NTPase"/>
</dbReference>
<dbReference type="Proteomes" id="UP001156398">
    <property type="component" value="Unassembled WGS sequence"/>
</dbReference>
<dbReference type="InterPro" id="IPR053137">
    <property type="entry name" value="NLR-like"/>
</dbReference>
<feature type="domain" description="NB-ARC" evidence="2">
    <location>
        <begin position="128"/>
        <end position="271"/>
    </location>
</feature>
<name>A0ABT6W621_9ACTN</name>
<dbReference type="Pfam" id="PF00931">
    <property type="entry name" value="NB-ARC"/>
    <property type="match status" value="1"/>
</dbReference>
<dbReference type="SUPFAM" id="SSF48452">
    <property type="entry name" value="TPR-like"/>
    <property type="match status" value="4"/>
</dbReference>
<dbReference type="Pfam" id="PF13374">
    <property type="entry name" value="TPR_10"/>
    <property type="match status" value="9"/>
</dbReference>
<feature type="domain" description="DUF7779" evidence="3">
    <location>
        <begin position="364"/>
        <end position="458"/>
    </location>
</feature>
<organism evidence="4 5">
    <name type="scientific">Streptantibioticus silvisoli</name>
    <dbReference type="NCBI Taxonomy" id="2705255"/>
    <lineage>
        <taxon>Bacteria</taxon>
        <taxon>Bacillati</taxon>
        <taxon>Actinomycetota</taxon>
        <taxon>Actinomycetes</taxon>
        <taxon>Kitasatosporales</taxon>
        <taxon>Streptomycetaceae</taxon>
        <taxon>Streptantibioticus</taxon>
    </lineage>
</organism>
<reference evidence="4 5" key="1">
    <citation type="submission" date="2023-05" db="EMBL/GenBank/DDBJ databases">
        <title>Streptantibioticus silvisoli sp. nov., acidotolerant actinomycetes 1 from pine litter.</title>
        <authorList>
            <person name="Swiecimska M."/>
            <person name="Golinska P."/>
            <person name="Sangal V."/>
            <person name="Wachnowicz B."/>
            <person name="Goodfellow M."/>
        </authorList>
    </citation>
    <scope>NUCLEOTIDE SEQUENCE [LARGE SCALE GENOMIC DNA]</scope>
    <source>
        <strain evidence="4 5">SL54</strain>
    </source>
</reference>
<dbReference type="Gene3D" id="3.40.50.300">
    <property type="entry name" value="P-loop containing nucleotide triphosphate hydrolases"/>
    <property type="match status" value="1"/>
</dbReference>
<feature type="region of interest" description="Disordered" evidence="1">
    <location>
        <begin position="1"/>
        <end position="32"/>
    </location>
</feature>
<dbReference type="RefSeq" id="WP_282704709.1">
    <property type="nucleotide sequence ID" value="NZ_JAAGKO020000034.1"/>
</dbReference>
<dbReference type="PANTHER" id="PTHR46082:SF6">
    <property type="entry name" value="AAA+ ATPASE DOMAIN-CONTAINING PROTEIN-RELATED"/>
    <property type="match status" value="1"/>
</dbReference>
<dbReference type="EMBL" id="JAAGKO020000034">
    <property type="protein sequence ID" value="MDI5965402.1"/>
    <property type="molecule type" value="Genomic_DNA"/>
</dbReference>
<gene>
    <name evidence="4" type="ORF">POF43_022190</name>
</gene>
<protein>
    <submittedName>
        <fullName evidence="4">Tetratricopeptide repeat protein</fullName>
    </submittedName>
</protein>
<evidence type="ECO:0000259" key="2">
    <source>
        <dbReference type="Pfam" id="PF00931"/>
    </source>
</evidence>
<feature type="compositionally biased region" description="Basic and acidic residues" evidence="1">
    <location>
        <begin position="1"/>
        <end position="13"/>
    </location>
</feature>
<evidence type="ECO:0000259" key="3">
    <source>
        <dbReference type="Pfam" id="PF25000"/>
    </source>
</evidence>
<proteinExistence type="predicted"/>